<protein>
    <submittedName>
        <fullName evidence="2">Uncharacterized protein</fullName>
    </submittedName>
</protein>
<dbReference type="PANTHER" id="PTHR42085">
    <property type="entry name" value="F-BOX DOMAIN-CONTAINING PROTEIN"/>
    <property type="match status" value="1"/>
</dbReference>
<dbReference type="InterPro" id="IPR038883">
    <property type="entry name" value="AN11006-like"/>
</dbReference>
<evidence type="ECO:0000313" key="3">
    <source>
        <dbReference type="Proteomes" id="UP001337655"/>
    </source>
</evidence>
<keyword evidence="3" id="KW-1185">Reference proteome</keyword>
<feature type="compositionally biased region" description="Basic residues" evidence="1">
    <location>
        <begin position="302"/>
        <end position="312"/>
    </location>
</feature>
<gene>
    <name evidence="2" type="ORF">LTR77_004208</name>
</gene>
<dbReference type="AlphaFoldDB" id="A0AAV9PC06"/>
<proteinExistence type="predicted"/>
<sequence>MLNKGRSLVTLQQPPMSQAHQFPQPVATLAVHPQTQSNLFKLPPELRNAVYAFALKILDGHIGSIELAQRKIDHNAINPARSPPPATSLLQTCKIIESEARLLFFAVNHLRLDSFRMYMYREGRHPSKVRDAALIDGPATLRYMARLSAIERITITVGSIGSLGMRRFKNLKELHFDINANLRCTNCPRYTVGPNKRVWNYEELSKEFEAEQKDLRDAVKQLPIGIQTLQVHFLLCGKCTKPNLRYAVSTGACSILVAPEQRFLDLEVRISTWLMEEYQKVHVERSSVVEEGDDGDEESVKIPKRRHAVRGW</sequence>
<evidence type="ECO:0000313" key="2">
    <source>
        <dbReference type="EMBL" id="KAK5171064.1"/>
    </source>
</evidence>
<organism evidence="2 3">
    <name type="scientific">Saxophila tyrrhenica</name>
    <dbReference type="NCBI Taxonomy" id="1690608"/>
    <lineage>
        <taxon>Eukaryota</taxon>
        <taxon>Fungi</taxon>
        <taxon>Dikarya</taxon>
        <taxon>Ascomycota</taxon>
        <taxon>Pezizomycotina</taxon>
        <taxon>Dothideomycetes</taxon>
        <taxon>Dothideomycetidae</taxon>
        <taxon>Mycosphaerellales</taxon>
        <taxon>Extremaceae</taxon>
        <taxon>Saxophila</taxon>
    </lineage>
</organism>
<accession>A0AAV9PC06</accession>
<dbReference type="Proteomes" id="UP001337655">
    <property type="component" value="Unassembled WGS sequence"/>
</dbReference>
<dbReference type="GeneID" id="89925554"/>
<name>A0AAV9PC06_9PEZI</name>
<dbReference type="EMBL" id="JAVRRT010000006">
    <property type="protein sequence ID" value="KAK5171064.1"/>
    <property type="molecule type" value="Genomic_DNA"/>
</dbReference>
<evidence type="ECO:0000256" key="1">
    <source>
        <dbReference type="SAM" id="MobiDB-lite"/>
    </source>
</evidence>
<feature type="region of interest" description="Disordered" evidence="1">
    <location>
        <begin position="288"/>
        <end position="312"/>
    </location>
</feature>
<dbReference type="RefSeq" id="XP_064660092.1">
    <property type="nucleotide sequence ID" value="XM_064801462.1"/>
</dbReference>
<comment type="caution">
    <text evidence="2">The sequence shown here is derived from an EMBL/GenBank/DDBJ whole genome shotgun (WGS) entry which is preliminary data.</text>
</comment>
<reference evidence="2 3" key="1">
    <citation type="submission" date="2023-08" db="EMBL/GenBank/DDBJ databases">
        <title>Black Yeasts Isolated from many extreme environments.</title>
        <authorList>
            <person name="Coleine C."/>
            <person name="Stajich J.E."/>
            <person name="Selbmann L."/>
        </authorList>
    </citation>
    <scope>NUCLEOTIDE SEQUENCE [LARGE SCALE GENOMIC DNA]</scope>
    <source>
        <strain evidence="2 3">CCFEE 5935</strain>
    </source>
</reference>
<dbReference type="PANTHER" id="PTHR42085:SF2">
    <property type="entry name" value="F-BOX DOMAIN-CONTAINING PROTEIN"/>
    <property type="match status" value="1"/>
</dbReference>